<feature type="region of interest" description="Disordered" evidence="1">
    <location>
        <begin position="33"/>
        <end position="58"/>
    </location>
</feature>
<evidence type="ECO:0000313" key="2">
    <source>
        <dbReference type="EMBL" id="MFC4357898.1"/>
    </source>
</evidence>
<accession>A0ABD5PAZ4</accession>
<gene>
    <name evidence="2" type="ORF">ACFO0N_08040</name>
</gene>
<sequence length="239" mass="25999">MKDFSKRQYLKYAGAGLAAASLGIGGTVGSGALSSVEGATSSGGAAPQNGRPSSGDRLDYERVGNDIEFDYLDVSFESDDGDIELNDIDLDFETDGDSLELTINTGSASVDLEMDDNGASVELTISVGSEYIDFESDGNDVEFEAIGTSETFEDDNNEIEYKGDSLQFEWDADSQELDITGDVSLELKTDGSADLDFEYQDDDFMIDYDTTELEYMGPDVSLEWENGDGDDDEFEARRM</sequence>
<dbReference type="InterPro" id="IPR006311">
    <property type="entry name" value="TAT_signal"/>
</dbReference>
<proteinExistence type="predicted"/>
<dbReference type="RefSeq" id="WP_267624628.1">
    <property type="nucleotide sequence ID" value="NZ_JAODIW010000009.1"/>
</dbReference>
<feature type="region of interest" description="Disordered" evidence="1">
    <location>
        <begin position="220"/>
        <end position="239"/>
    </location>
</feature>
<comment type="caution">
    <text evidence="2">The sequence shown here is derived from an EMBL/GenBank/DDBJ whole genome shotgun (WGS) entry which is preliminary data.</text>
</comment>
<evidence type="ECO:0000313" key="3">
    <source>
        <dbReference type="Proteomes" id="UP001595921"/>
    </source>
</evidence>
<dbReference type="PROSITE" id="PS51318">
    <property type="entry name" value="TAT"/>
    <property type="match status" value="1"/>
</dbReference>
<dbReference type="AlphaFoldDB" id="A0ABD5PAZ4"/>
<evidence type="ECO:0000256" key="1">
    <source>
        <dbReference type="SAM" id="MobiDB-lite"/>
    </source>
</evidence>
<dbReference type="Proteomes" id="UP001595921">
    <property type="component" value="Unassembled WGS sequence"/>
</dbReference>
<reference evidence="2 3" key="1">
    <citation type="journal article" date="2019" name="Int. J. Syst. Evol. Microbiol.">
        <title>The Global Catalogue of Microorganisms (GCM) 10K type strain sequencing project: providing services to taxonomists for standard genome sequencing and annotation.</title>
        <authorList>
            <consortium name="The Broad Institute Genomics Platform"/>
            <consortium name="The Broad Institute Genome Sequencing Center for Infectious Disease"/>
            <person name="Wu L."/>
            <person name="Ma J."/>
        </authorList>
    </citation>
    <scope>NUCLEOTIDE SEQUENCE [LARGE SCALE GENOMIC DNA]</scope>
    <source>
        <strain evidence="2 3">CGMCC 1.12553</strain>
    </source>
</reference>
<name>A0ABD5PAZ4_9EURY</name>
<feature type="compositionally biased region" description="Acidic residues" evidence="1">
    <location>
        <begin position="225"/>
        <end position="239"/>
    </location>
</feature>
<keyword evidence="3" id="KW-1185">Reference proteome</keyword>
<organism evidence="2 3">
    <name type="scientific">Halobium salinum</name>
    <dbReference type="NCBI Taxonomy" id="1364940"/>
    <lineage>
        <taxon>Archaea</taxon>
        <taxon>Methanobacteriati</taxon>
        <taxon>Methanobacteriota</taxon>
        <taxon>Stenosarchaea group</taxon>
        <taxon>Halobacteria</taxon>
        <taxon>Halobacteriales</taxon>
        <taxon>Haloferacaceae</taxon>
        <taxon>Halobium</taxon>
    </lineage>
</organism>
<dbReference type="EMBL" id="JBHSDS010000005">
    <property type="protein sequence ID" value="MFC4357898.1"/>
    <property type="molecule type" value="Genomic_DNA"/>
</dbReference>
<protein>
    <submittedName>
        <fullName evidence="2">Uncharacterized protein</fullName>
    </submittedName>
</protein>